<accession>A0A3N5BDF8</accession>
<sequence>MKIMIKMTFVSLVILVAFLLINSNVNNQQVKTQTNLNSKNHSLYSFKIENKNPAIVNKLITSKEKELEQTKRTLKIKK</sequence>
<proteinExistence type="predicted"/>
<gene>
    <name evidence="1" type="ORF">EDC24_1869</name>
</gene>
<comment type="caution">
    <text evidence="1">The sequence shown here is derived from an EMBL/GenBank/DDBJ whole genome shotgun (WGS) entry which is preliminary data.</text>
</comment>
<name>A0A3N5BDF8_9BACI</name>
<organism evidence="1 2">
    <name type="scientific">Aquisalibacillus elongatus</name>
    <dbReference type="NCBI Taxonomy" id="485577"/>
    <lineage>
        <taxon>Bacteria</taxon>
        <taxon>Bacillati</taxon>
        <taxon>Bacillota</taxon>
        <taxon>Bacilli</taxon>
        <taxon>Bacillales</taxon>
        <taxon>Bacillaceae</taxon>
        <taxon>Aquisalibacillus</taxon>
    </lineage>
</organism>
<reference evidence="1 2" key="1">
    <citation type="submission" date="2018-11" db="EMBL/GenBank/DDBJ databases">
        <title>Genomic Encyclopedia of Type Strains, Phase IV (KMG-IV): sequencing the most valuable type-strain genomes for metagenomic binning, comparative biology and taxonomic classification.</title>
        <authorList>
            <person name="Goeker M."/>
        </authorList>
    </citation>
    <scope>NUCLEOTIDE SEQUENCE [LARGE SCALE GENOMIC DNA]</scope>
    <source>
        <strain evidence="1 2">DSM 18090</strain>
    </source>
</reference>
<keyword evidence="2" id="KW-1185">Reference proteome</keyword>
<evidence type="ECO:0000313" key="2">
    <source>
        <dbReference type="Proteomes" id="UP000276443"/>
    </source>
</evidence>
<protein>
    <submittedName>
        <fullName evidence="1">Uncharacterized protein</fullName>
    </submittedName>
</protein>
<dbReference type="AlphaFoldDB" id="A0A3N5BDF8"/>
<dbReference type="EMBL" id="RKRF01000009">
    <property type="protein sequence ID" value="RPF53370.1"/>
    <property type="molecule type" value="Genomic_DNA"/>
</dbReference>
<dbReference type="Proteomes" id="UP000276443">
    <property type="component" value="Unassembled WGS sequence"/>
</dbReference>
<evidence type="ECO:0000313" key="1">
    <source>
        <dbReference type="EMBL" id="RPF53370.1"/>
    </source>
</evidence>